<dbReference type="EMBL" id="JAKOGI010000494">
    <property type="protein sequence ID" value="KAJ8434188.1"/>
    <property type="molecule type" value="Genomic_DNA"/>
</dbReference>
<gene>
    <name evidence="2" type="ORF">Cgig2_004659</name>
</gene>
<evidence type="ECO:0000256" key="1">
    <source>
        <dbReference type="SAM" id="MobiDB-lite"/>
    </source>
</evidence>
<dbReference type="PANTHER" id="PTHR33240:SF8">
    <property type="entry name" value="OS03G0439900 PROTEIN"/>
    <property type="match status" value="1"/>
</dbReference>
<organism evidence="2 3">
    <name type="scientific">Carnegiea gigantea</name>
    <dbReference type="NCBI Taxonomy" id="171969"/>
    <lineage>
        <taxon>Eukaryota</taxon>
        <taxon>Viridiplantae</taxon>
        <taxon>Streptophyta</taxon>
        <taxon>Embryophyta</taxon>
        <taxon>Tracheophyta</taxon>
        <taxon>Spermatophyta</taxon>
        <taxon>Magnoliopsida</taxon>
        <taxon>eudicotyledons</taxon>
        <taxon>Gunneridae</taxon>
        <taxon>Pentapetalae</taxon>
        <taxon>Caryophyllales</taxon>
        <taxon>Cactineae</taxon>
        <taxon>Cactaceae</taxon>
        <taxon>Cactoideae</taxon>
        <taxon>Echinocereeae</taxon>
        <taxon>Carnegiea</taxon>
    </lineage>
</organism>
<evidence type="ECO:0000313" key="3">
    <source>
        <dbReference type="Proteomes" id="UP001153076"/>
    </source>
</evidence>
<dbReference type="Proteomes" id="UP001153076">
    <property type="component" value="Unassembled WGS sequence"/>
</dbReference>
<sequence length="413" mass="45414">MTDAIMQQVFEQVKKAVEAASSARPLLCFKYVPNVGYEPSHRCDPAASPCRSERMQEALHVDGDRRSREENRDHSIGANAHPHYRLVHERPTKSTTASTPKNKYRGLEEGSSNDDGLPSVVLTGLRFLRKERKHAWPEPRDEECSTEMVVTIVGRYAEGITRSAWKAQLRGAQQVLTAEQGSRITVPTMVFGGGQDPHFTSPHNDPLVVERKVASAIVRRILIDTGSSVDIIAWDCLKKLTYPGRDIVHLIRGEPYRSDSPSLTLWRQGKGKEFGGGRLSCGCSHGLQYHPRTSRSSSRSLPSAVPVTSPLWSAVEASASRGMVSSLSRPPGVKLHQLGVLTLSSGPTMILDKLDVRIEIAFNTEGLRRRGHQELPKKLSALTTSPMIATILCPSQLFSLGFCLGASLLQLVL</sequence>
<comment type="caution">
    <text evidence="2">The sequence shown here is derived from an EMBL/GenBank/DDBJ whole genome shotgun (WGS) entry which is preliminary data.</text>
</comment>
<accession>A0A9Q1Q9R2</accession>
<evidence type="ECO:0000313" key="2">
    <source>
        <dbReference type="EMBL" id="KAJ8434188.1"/>
    </source>
</evidence>
<feature type="compositionally biased region" description="Basic and acidic residues" evidence="1">
    <location>
        <begin position="60"/>
        <end position="75"/>
    </location>
</feature>
<keyword evidence="3" id="KW-1185">Reference proteome</keyword>
<dbReference type="PANTHER" id="PTHR33240">
    <property type="entry name" value="OS08G0508500 PROTEIN"/>
    <property type="match status" value="1"/>
</dbReference>
<reference evidence="2" key="1">
    <citation type="submission" date="2022-04" db="EMBL/GenBank/DDBJ databases">
        <title>Carnegiea gigantea Genome sequencing and assembly v2.</title>
        <authorList>
            <person name="Copetti D."/>
            <person name="Sanderson M.J."/>
            <person name="Burquez A."/>
            <person name="Wojciechowski M.F."/>
        </authorList>
    </citation>
    <scope>NUCLEOTIDE SEQUENCE</scope>
    <source>
        <strain evidence="2">SGP5-SGP5p</strain>
        <tissue evidence="2">Aerial part</tissue>
    </source>
</reference>
<protein>
    <submittedName>
        <fullName evidence="2">Uncharacterized protein</fullName>
    </submittedName>
</protein>
<dbReference type="AlphaFoldDB" id="A0A9Q1Q9R2"/>
<dbReference type="OrthoDB" id="1752268at2759"/>
<feature type="region of interest" description="Disordered" evidence="1">
    <location>
        <begin position="60"/>
        <end position="116"/>
    </location>
</feature>
<proteinExistence type="predicted"/>
<name>A0A9Q1Q9R2_9CARY</name>